<evidence type="ECO:0000313" key="2">
    <source>
        <dbReference type="EMBL" id="GGH59646.1"/>
    </source>
</evidence>
<dbReference type="GO" id="GO:0016070">
    <property type="term" value="P:RNA metabolic process"/>
    <property type="evidence" value="ECO:0007669"/>
    <property type="project" value="InterPro"/>
</dbReference>
<dbReference type="Gene3D" id="2.10.260.10">
    <property type="match status" value="1"/>
</dbReference>
<dbReference type="EMBL" id="BMIB01000001">
    <property type="protein sequence ID" value="GGH59646.1"/>
    <property type="molecule type" value="Genomic_DNA"/>
</dbReference>
<reference evidence="2" key="1">
    <citation type="journal article" date="2014" name="Int. J. Syst. Evol. Microbiol.">
        <title>Complete genome sequence of Corynebacterium casei LMG S-19264T (=DSM 44701T), isolated from a smear-ripened cheese.</title>
        <authorList>
            <consortium name="US DOE Joint Genome Institute (JGI-PGF)"/>
            <person name="Walter F."/>
            <person name="Albersmeier A."/>
            <person name="Kalinowski J."/>
            <person name="Ruckert C."/>
        </authorList>
    </citation>
    <scope>NUCLEOTIDE SEQUENCE</scope>
    <source>
        <strain evidence="2">CGMCC 1.15290</strain>
    </source>
</reference>
<dbReference type="InterPro" id="IPR014944">
    <property type="entry name" value="Toxin_SymE-like"/>
</dbReference>
<keyword evidence="3" id="KW-1185">Reference proteome</keyword>
<dbReference type="Proteomes" id="UP000627292">
    <property type="component" value="Unassembled WGS sequence"/>
</dbReference>
<protein>
    <recommendedName>
        <fullName evidence="1">Toxin SymE-like domain-containing protein</fullName>
    </recommendedName>
</protein>
<sequence>MTEQNQAFKKRRLKVAEKWGYRNKHWQYRFMPWISISGKWLEQAGFKNGDNVEITVKYGQLIVTKIEEIKPVDKKRYVKRFTQKRFRVEDG</sequence>
<gene>
    <name evidence="2" type="ORF">GCM10011379_06650</name>
</gene>
<dbReference type="GO" id="GO:0003723">
    <property type="term" value="F:RNA binding"/>
    <property type="evidence" value="ECO:0007669"/>
    <property type="project" value="InterPro"/>
</dbReference>
<organism evidence="2 3">
    <name type="scientific">Filimonas zeae</name>
    <dbReference type="NCBI Taxonomy" id="1737353"/>
    <lineage>
        <taxon>Bacteria</taxon>
        <taxon>Pseudomonadati</taxon>
        <taxon>Bacteroidota</taxon>
        <taxon>Chitinophagia</taxon>
        <taxon>Chitinophagales</taxon>
        <taxon>Chitinophagaceae</taxon>
        <taxon>Filimonas</taxon>
    </lineage>
</organism>
<dbReference type="GO" id="GO:0016788">
    <property type="term" value="F:hydrolase activity, acting on ester bonds"/>
    <property type="evidence" value="ECO:0007669"/>
    <property type="project" value="InterPro"/>
</dbReference>
<evidence type="ECO:0000259" key="1">
    <source>
        <dbReference type="Pfam" id="PF08845"/>
    </source>
</evidence>
<dbReference type="RefSeq" id="WP_188950551.1">
    <property type="nucleotide sequence ID" value="NZ_BMIB01000001.1"/>
</dbReference>
<accession>A0A917IRM1</accession>
<evidence type="ECO:0000313" key="3">
    <source>
        <dbReference type="Proteomes" id="UP000627292"/>
    </source>
</evidence>
<proteinExistence type="predicted"/>
<feature type="domain" description="Toxin SymE-like" evidence="1">
    <location>
        <begin position="11"/>
        <end position="64"/>
    </location>
</feature>
<dbReference type="AlphaFoldDB" id="A0A917IRM1"/>
<name>A0A917IRM1_9BACT</name>
<dbReference type="GO" id="GO:0005737">
    <property type="term" value="C:cytoplasm"/>
    <property type="evidence" value="ECO:0007669"/>
    <property type="project" value="InterPro"/>
</dbReference>
<dbReference type="Pfam" id="PF08845">
    <property type="entry name" value="SymE_toxin"/>
    <property type="match status" value="1"/>
</dbReference>
<comment type="caution">
    <text evidence="2">The sequence shown here is derived from an EMBL/GenBank/DDBJ whole genome shotgun (WGS) entry which is preliminary data.</text>
</comment>
<reference evidence="2" key="2">
    <citation type="submission" date="2020-09" db="EMBL/GenBank/DDBJ databases">
        <authorList>
            <person name="Sun Q."/>
            <person name="Zhou Y."/>
        </authorList>
    </citation>
    <scope>NUCLEOTIDE SEQUENCE</scope>
    <source>
        <strain evidence="2">CGMCC 1.15290</strain>
    </source>
</reference>